<dbReference type="Proteomes" id="UP000182444">
    <property type="component" value="Chromosome 1B"/>
</dbReference>
<name>A0A1D8N8W5_YARLL</name>
<dbReference type="GeneID" id="94582788"/>
<gene>
    <name evidence="1" type="ORF">YALI1_B29364g</name>
</gene>
<dbReference type="VEuPathDB" id="FungiDB:YALI1_B29364g"/>
<reference evidence="1 2" key="1">
    <citation type="journal article" date="2016" name="PLoS ONE">
        <title>Sequence Assembly of Yarrowia lipolytica Strain W29/CLIB89 Shows Transposable Element Diversity.</title>
        <authorList>
            <person name="Magnan C."/>
            <person name="Yu J."/>
            <person name="Chang I."/>
            <person name="Jahn E."/>
            <person name="Kanomata Y."/>
            <person name="Wu J."/>
            <person name="Zeller M."/>
            <person name="Oakes M."/>
            <person name="Baldi P."/>
            <person name="Sandmeyer S."/>
        </authorList>
    </citation>
    <scope>NUCLEOTIDE SEQUENCE [LARGE SCALE GENOMIC DNA]</scope>
    <source>
        <strain evidence="2">CLIB89(W29)</strain>
    </source>
</reference>
<evidence type="ECO:0000313" key="1">
    <source>
        <dbReference type="EMBL" id="AOW02076.1"/>
    </source>
</evidence>
<protein>
    <submittedName>
        <fullName evidence="1">Uncharacterized protein</fullName>
    </submittedName>
</protein>
<proteinExistence type="predicted"/>
<dbReference type="EMBL" id="CP017554">
    <property type="protein sequence ID" value="AOW02076.1"/>
    <property type="molecule type" value="Genomic_DNA"/>
</dbReference>
<dbReference type="RefSeq" id="XP_068138247.1">
    <property type="nucleotide sequence ID" value="XM_068282146.1"/>
</dbReference>
<organism evidence="1 2">
    <name type="scientific">Yarrowia lipolytica</name>
    <name type="common">Candida lipolytica</name>
    <dbReference type="NCBI Taxonomy" id="4952"/>
    <lineage>
        <taxon>Eukaryota</taxon>
        <taxon>Fungi</taxon>
        <taxon>Dikarya</taxon>
        <taxon>Ascomycota</taxon>
        <taxon>Saccharomycotina</taxon>
        <taxon>Dipodascomycetes</taxon>
        <taxon>Dipodascales</taxon>
        <taxon>Dipodascales incertae sedis</taxon>
        <taxon>Yarrowia</taxon>
    </lineage>
</organism>
<sequence length="77" mass="8967">MLTVTSSYFDIHVFLFFIFSPLPLRRSPSTIFPANSFLSVIHLLCSLRFFSALHITPSPMSHRFYLPQFILTLRCLD</sequence>
<dbReference type="AlphaFoldDB" id="A0A1D8N8W5"/>
<accession>A0A1D8N8W5</accession>
<evidence type="ECO:0000313" key="2">
    <source>
        <dbReference type="Proteomes" id="UP000182444"/>
    </source>
</evidence>